<dbReference type="InterPro" id="IPR036028">
    <property type="entry name" value="SH3-like_dom_sf"/>
</dbReference>
<evidence type="ECO:0000259" key="4">
    <source>
        <dbReference type="PROSITE" id="PS50002"/>
    </source>
</evidence>
<proteinExistence type="predicted"/>
<name>A0A4P9ZUN8_9FUNG</name>
<feature type="domain" description="SH3" evidence="4">
    <location>
        <begin position="175"/>
        <end position="236"/>
    </location>
</feature>
<evidence type="ECO:0000256" key="2">
    <source>
        <dbReference type="PROSITE-ProRule" id="PRU00192"/>
    </source>
</evidence>
<dbReference type="STRING" id="215637.A0A4P9ZUN8"/>
<feature type="compositionally biased region" description="Basic and acidic residues" evidence="3">
    <location>
        <begin position="70"/>
        <end position="88"/>
    </location>
</feature>
<evidence type="ECO:0000313" key="6">
    <source>
        <dbReference type="Proteomes" id="UP000268162"/>
    </source>
</evidence>
<dbReference type="EMBL" id="ML002517">
    <property type="protein sequence ID" value="RKP37265.1"/>
    <property type="molecule type" value="Genomic_DNA"/>
</dbReference>
<feature type="compositionally biased region" description="Low complexity" evidence="3">
    <location>
        <begin position="136"/>
        <end position="154"/>
    </location>
</feature>
<reference evidence="6" key="1">
    <citation type="journal article" date="2018" name="Nat. Microbiol.">
        <title>Leveraging single-cell genomics to expand the fungal tree of life.</title>
        <authorList>
            <person name="Ahrendt S.R."/>
            <person name="Quandt C.A."/>
            <person name="Ciobanu D."/>
            <person name="Clum A."/>
            <person name="Salamov A."/>
            <person name="Andreopoulos B."/>
            <person name="Cheng J.F."/>
            <person name="Woyke T."/>
            <person name="Pelin A."/>
            <person name="Henrissat B."/>
            <person name="Reynolds N.K."/>
            <person name="Benny G.L."/>
            <person name="Smith M.E."/>
            <person name="James T.Y."/>
            <person name="Grigoriev I.V."/>
        </authorList>
    </citation>
    <scope>NUCLEOTIDE SEQUENCE [LARGE SCALE GENOMIC DNA]</scope>
    <source>
        <strain evidence="6">RSA 468</strain>
    </source>
</reference>
<keyword evidence="6" id="KW-1185">Reference proteome</keyword>
<dbReference type="Proteomes" id="UP000268162">
    <property type="component" value="Unassembled WGS sequence"/>
</dbReference>
<keyword evidence="1 2" id="KW-0728">SH3 domain</keyword>
<dbReference type="Gene3D" id="2.30.30.40">
    <property type="entry name" value="SH3 Domains"/>
    <property type="match status" value="1"/>
</dbReference>
<gene>
    <name evidence="5" type="ORF">BJ085DRAFT_31036</name>
</gene>
<sequence length="538" mass="60243">MAYGKLHWQKSPSLSYSDPELKGDLPTSPLDQRNEVDVPTSRSWKWFQWFRSTQHQLSLRNPQSKGICQQDHHMASRPSDSGEAHNDQQRYCNPGPSNTHRSNPDYNHPVIGRRRRPLDRSPHHRRTQRQMGYSNLPQESPSRSPRSIRPGLLSPLYTNRRKNRADRIRDDFLQKVGDHHYVIHAFFAKTDQELTLHKGDHIEIQMAYNDGWTVGYNHTTKKCGLFPLTCLFIHVPPTIPACWSVLQGGRNPDSIPVNGSPLRMRLPSPNSPPPVPPGELAVEETSASPPPRVGSPFDMPPTSPFPPQSAPMVPTPVIAKERSAKPLPCPPPFARIRLPRRQHTHRLIGRTPLQANRHEYAVGKINPVKLGIKPTELTRTPQATVPRGTLLMSSPMVNIPVSSTQSPVGGVGDSGFPVSRASHRTEPTSISRLPSLPLVPQPPPRPVEFPPPSPLSNLSQPHQQTYFAAESFNPCILNQSQLKLDSYPARLYASPAHTSDQSLLPQSILRTDHSYLTARTTPLAPRRLQTHISEEAKK</sequence>
<dbReference type="SUPFAM" id="SSF50044">
    <property type="entry name" value="SH3-domain"/>
    <property type="match status" value="1"/>
</dbReference>
<dbReference type="Pfam" id="PF00018">
    <property type="entry name" value="SH3_1"/>
    <property type="match status" value="1"/>
</dbReference>
<evidence type="ECO:0000256" key="1">
    <source>
        <dbReference type="ARBA" id="ARBA00022443"/>
    </source>
</evidence>
<feature type="region of interest" description="Disordered" evidence="3">
    <location>
        <begin position="58"/>
        <end position="154"/>
    </location>
</feature>
<evidence type="ECO:0000256" key="3">
    <source>
        <dbReference type="SAM" id="MobiDB-lite"/>
    </source>
</evidence>
<feature type="compositionally biased region" description="Polar residues" evidence="3">
    <location>
        <begin position="89"/>
        <end position="105"/>
    </location>
</feature>
<feature type="region of interest" description="Disordered" evidence="3">
    <location>
        <begin position="418"/>
        <end position="437"/>
    </location>
</feature>
<dbReference type="InterPro" id="IPR001452">
    <property type="entry name" value="SH3_domain"/>
</dbReference>
<dbReference type="SMART" id="SM00326">
    <property type="entry name" value="SH3"/>
    <property type="match status" value="1"/>
</dbReference>
<dbReference type="PROSITE" id="PS50002">
    <property type="entry name" value="SH3"/>
    <property type="match status" value="1"/>
</dbReference>
<feature type="region of interest" description="Disordered" evidence="3">
    <location>
        <begin position="1"/>
        <end position="36"/>
    </location>
</feature>
<accession>A0A4P9ZUN8</accession>
<organism evidence="5 6">
    <name type="scientific">Dimargaris cristalligena</name>
    <dbReference type="NCBI Taxonomy" id="215637"/>
    <lineage>
        <taxon>Eukaryota</taxon>
        <taxon>Fungi</taxon>
        <taxon>Fungi incertae sedis</taxon>
        <taxon>Zoopagomycota</taxon>
        <taxon>Kickxellomycotina</taxon>
        <taxon>Dimargaritomycetes</taxon>
        <taxon>Dimargaritales</taxon>
        <taxon>Dimargaritaceae</taxon>
        <taxon>Dimargaris</taxon>
    </lineage>
</organism>
<feature type="compositionally biased region" description="Polar residues" evidence="3">
    <location>
        <begin position="58"/>
        <end position="67"/>
    </location>
</feature>
<dbReference type="AlphaFoldDB" id="A0A4P9ZUN8"/>
<feature type="region of interest" description="Disordered" evidence="3">
    <location>
        <begin position="254"/>
        <end position="310"/>
    </location>
</feature>
<evidence type="ECO:0000313" key="5">
    <source>
        <dbReference type="EMBL" id="RKP37265.1"/>
    </source>
</evidence>
<feature type="compositionally biased region" description="Pro residues" evidence="3">
    <location>
        <begin position="288"/>
        <end position="309"/>
    </location>
</feature>
<feature type="compositionally biased region" description="Basic residues" evidence="3">
    <location>
        <begin position="111"/>
        <end position="128"/>
    </location>
</feature>
<protein>
    <recommendedName>
        <fullName evidence="4">SH3 domain-containing protein</fullName>
    </recommendedName>
</protein>